<keyword evidence="6" id="KW-0808">Transferase</keyword>
<keyword evidence="8" id="KW-0547">Nucleotide-binding</keyword>
<dbReference type="RefSeq" id="XP_017869578.1">
    <property type="nucleotide sequence ID" value="XM_018014089.1"/>
</dbReference>
<evidence type="ECO:0000313" key="15">
    <source>
        <dbReference type="RefSeq" id="XP_017869578.1"/>
    </source>
</evidence>
<keyword evidence="7 12" id="KW-0812">Transmembrane</keyword>
<keyword evidence="10 12" id="KW-1133">Transmembrane helix</keyword>
<reference evidence="14" key="2">
    <citation type="journal article" date="2016" name="G3 (Bethesda)">
        <title>Genome Evolution in Three Species of Cactophilic Drosophila.</title>
        <authorList>
            <person name="Sanchez-Flores A."/>
            <person name="Penazola F."/>
            <person name="Carpinteyro-Ponce J."/>
            <person name="Nazario-Yepiz N."/>
            <person name="Abreu-Goodger C."/>
            <person name="Machado C.A."/>
            <person name="Markow T.A."/>
        </authorList>
    </citation>
    <scope>NUCLEOTIDE SEQUENCE [LARGE SCALE GENOMIC DNA]</scope>
</reference>
<evidence type="ECO:0000256" key="5">
    <source>
        <dbReference type="ARBA" id="ARBA00022676"/>
    </source>
</evidence>
<dbReference type="EC" id="2.4.1.122" evidence="4"/>
<accession>A0ABM1PQU2</accession>
<gene>
    <name evidence="15" type="primary">LOC108618183</name>
</gene>
<proteinExistence type="inferred from homology"/>
<comment type="subcellular location">
    <subcellularLocation>
        <location evidence="1">Membrane</location>
        <topology evidence="1">Single-pass type II membrane protein</topology>
    </subcellularLocation>
</comment>
<evidence type="ECO:0000256" key="8">
    <source>
        <dbReference type="ARBA" id="ARBA00022741"/>
    </source>
</evidence>
<dbReference type="Gene3D" id="3.90.550.50">
    <property type="match status" value="1"/>
</dbReference>
<keyword evidence="11 12" id="KW-0472">Membrane</keyword>
<evidence type="ECO:0000256" key="6">
    <source>
        <dbReference type="ARBA" id="ARBA00022679"/>
    </source>
</evidence>
<evidence type="ECO:0000256" key="11">
    <source>
        <dbReference type="ARBA" id="ARBA00023136"/>
    </source>
</evidence>
<keyword evidence="14" id="KW-1185">Reference proteome</keyword>
<evidence type="ECO:0000313" key="14">
    <source>
        <dbReference type="Proteomes" id="UP000694904"/>
    </source>
</evidence>
<keyword evidence="5" id="KW-0328">Glycosyltransferase</keyword>
<protein>
    <recommendedName>
        <fullName evidence="4">N-acetylgalactosaminide beta-1,3-galactosyltransferase</fullName>
        <ecNumber evidence="4">2.4.1.122</ecNumber>
    </recommendedName>
</protein>
<evidence type="ECO:0000256" key="1">
    <source>
        <dbReference type="ARBA" id="ARBA00004606"/>
    </source>
</evidence>
<organism evidence="14 15">
    <name type="scientific">Drosophila arizonae</name>
    <name type="common">Fruit fly</name>
    <dbReference type="NCBI Taxonomy" id="7263"/>
    <lineage>
        <taxon>Eukaryota</taxon>
        <taxon>Metazoa</taxon>
        <taxon>Ecdysozoa</taxon>
        <taxon>Arthropoda</taxon>
        <taxon>Hexapoda</taxon>
        <taxon>Insecta</taxon>
        <taxon>Pterygota</taxon>
        <taxon>Neoptera</taxon>
        <taxon>Endopterygota</taxon>
        <taxon>Diptera</taxon>
        <taxon>Brachycera</taxon>
        <taxon>Muscomorpha</taxon>
        <taxon>Ephydroidea</taxon>
        <taxon>Drosophilidae</taxon>
        <taxon>Drosophila</taxon>
    </lineage>
</organism>
<evidence type="ECO:0000256" key="7">
    <source>
        <dbReference type="ARBA" id="ARBA00022692"/>
    </source>
</evidence>
<dbReference type="PANTHER" id="PTHR23033">
    <property type="entry name" value="BETA1,3-GALACTOSYLTRANSFERASE"/>
    <property type="match status" value="1"/>
</dbReference>
<comment type="pathway">
    <text evidence="2">Protein modification; protein glycosylation.</text>
</comment>
<dbReference type="GeneID" id="108618183"/>
<reference evidence="14" key="1">
    <citation type="journal article" date="1997" name="Nucleic Acids Res.">
        <title>tRNAscan-SE: a program for improved detection of transfer RNA genes in genomic sequence.</title>
        <authorList>
            <person name="Lowe T.M."/>
            <person name="Eddy S.R."/>
        </authorList>
    </citation>
    <scope>NUCLEOTIDE SEQUENCE [LARGE SCALE GENOMIC DNA]</scope>
</reference>
<evidence type="ECO:0000256" key="3">
    <source>
        <dbReference type="ARBA" id="ARBA00006462"/>
    </source>
</evidence>
<reference evidence="15" key="3">
    <citation type="submission" date="2025-08" db="UniProtKB">
        <authorList>
            <consortium name="RefSeq"/>
        </authorList>
    </citation>
    <scope>IDENTIFICATION</scope>
    <source>
        <tissue evidence="15">Whole organism</tissue>
    </source>
</reference>
<dbReference type="PANTHER" id="PTHR23033:SF14">
    <property type="entry name" value="GLYCOPROTEIN-N-ACETYLGALACTOSAMINE 3-BETA-GALACTOSYLTRANSFERASE 1-RELATED"/>
    <property type="match status" value="1"/>
</dbReference>
<feature type="domain" description="Fringe-like glycosyltransferase" evidence="13">
    <location>
        <begin position="101"/>
        <end position="269"/>
    </location>
</feature>
<name>A0ABM1PQU2_DROAR</name>
<sequence>MSEHKITLEQLQHEPLVQVVRSTPKKREELQVLLTGARPTLYRLSPRRLCGFAVVCSIALIALYAYWDLMMLTALSDRRELGARDSRKPLAAQLEREVRVLCWVMTTPKYHKTRAVHILRTWGKRCNKIYFISSAPDDELDTIVLNKTDSYDVLWGKTKEAFTYLYENKRHEADWFMKADDDTYVFLENMRYMLYPYSPDMPIYFGYNYKLFYNPFGNASYMSGGSGYVLSREALRIFVHGLNDSSKCRQEDNHAEDVEMGICLYNLGVIAGDSRDLTLRNRFFPMAPYTLLMSKYNGLDFWLFQYAYYNPRACRNCLSEYPVAFHYVSPDDLYVYDYFCYELEVYERPQVQELLPEKILPGQLYIPPSDNRYYQT</sequence>
<evidence type="ECO:0000256" key="4">
    <source>
        <dbReference type="ARBA" id="ARBA00012557"/>
    </source>
</evidence>
<comment type="similarity">
    <text evidence="3">Belongs to the glycosyltransferase 31 family. Beta3-Gal-T subfamily.</text>
</comment>
<feature type="transmembrane region" description="Helical" evidence="12">
    <location>
        <begin position="49"/>
        <end position="67"/>
    </location>
</feature>
<keyword evidence="9" id="KW-0735">Signal-anchor</keyword>
<evidence type="ECO:0000256" key="12">
    <source>
        <dbReference type="SAM" id="Phobius"/>
    </source>
</evidence>
<evidence type="ECO:0000256" key="10">
    <source>
        <dbReference type="ARBA" id="ARBA00022989"/>
    </source>
</evidence>
<evidence type="ECO:0000256" key="9">
    <source>
        <dbReference type="ARBA" id="ARBA00022968"/>
    </source>
</evidence>
<dbReference type="InterPro" id="IPR026050">
    <property type="entry name" value="C1GALT1/C1GALT1_chp1"/>
</dbReference>
<dbReference type="InterPro" id="IPR003378">
    <property type="entry name" value="Fringe-like_glycosylTrfase"/>
</dbReference>
<evidence type="ECO:0000259" key="13">
    <source>
        <dbReference type="Pfam" id="PF02434"/>
    </source>
</evidence>
<dbReference type="Proteomes" id="UP000694904">
    <property type="component" value="Chromosome X"/>
</dbReference>
<dbReference type="Pfam" id="PF02434">
    <property type="entry name" value="Fringe"/>
    <property type="match status" value="1"/>
</dbReference>
<evidence type="ECO:0000256" key="2">
    <source>
        <dbReference type="ARBA" id="ARBA00004922"/>
    </source>
</evidence>